<keyword evidence="3" id="KW-0560">Oxidoreductase</keyword>
<evidence type="ECO:0000256" key="2">
    <source>
        <dbReference type="ARBA" id="ARBA00022857"/>
    </source>
</evidence>
<dbReference type="PANTHER" id="PTHR43150:SF4">
    <property type="entry name" value="L-GLYCERALDEHYDE 3-PHOSPHATE REDUCTASE"/>
    <property type="match status" value="1"/>
</dbReference>
<dbReference type="Proteomes" id="UP000620133">
    <property type="component" value="Chromosome"/>
</dbReference>
<evidence type="ECO:0000313" key="6">
    <source>
        <dbReference type="Proteomes" id="UP000620133"/>
    </source>
</evidence>
<accession>A0A7U9THD2</accession>
<proteinExistence type="inferred from homology"/>
<dbReference type="EMBL" id="AP024412">
    <property type="protein sequence ID" value="BCR35257.1"/>
    <property type="molecule type" value="Genomic_DNA"/>
</dbReference>
<gene>
    <name evidence="5" type="ORF">MPAN_001500</name>
</gene>
<evidence type="ECO:0000256" key="3">
    <source>
        <dbReference type="ARBA" id="ARBA00023002"/>
    </source>
</evidence>
<dbReference type="InterPro" id="IPR005399">
    <property type="entry name" value="K_chnl_volt-dep_bsu_KCNAB-rel"/>
</dbReference>
<dbReference type="GO" id="GO:0051596">
    <property type="term" value="P:methylglyoxal catabolic process"/>
    <property type="evidence" value="ECO:0007669"/>
    <property type="project" value="TreeGrafter"/>
</dbReference>
<dbReference type="Gene3D" id="3.20.20.100">
    <property type="entry name" value="NADP-dependent oxidoreductase domain"/>
    <property type="match status" value="1"/>
</dbReference>
<protein>
    <submittedName>
        <fullName evidence="5">Glyceraldehyde 3-phosphate reductase</fullName>
    </submittedName>
</protein>
<keyword evidence="2" id="KW-0521">NADP</keyword>
<dbReference type="RefSeq" id="WP_176239126.1">
    <property type="nucleotide sequence ID" value="NZ_AP024412.1"/>
</dbReference>
<sequence>MYTANPKRYEKMKYNRVGKSGLLLPQLSLGFWQNFGEEKPFEEVKEIVLAAFDHGITHFDLANNYGRPWGSAESNLGKILANELKPYRDELVISTKAGYYMWAGPYGDMGSRKYLFSSLNQSLKRLNLEYVDIFYHHRPDYDTPLEETMKALADIVHMGKALYVGISNYPAVRALEAKKLLKEYGVDLLIHQPKFSMLNRWIQDEGLVDAMVKEGVGIIPFSILSQGLLTTKYLNEIPKDSRAGDKDNPFLNESHITKEVLEKVIKLNELAIERGQTLAEMAVSWTCQSRGISSVLLGVSKMSQLLSNLKALDHLEFSKEELAKIESIVR</sequence>
<dbReference type="PRINTS" id="PR01577">
    <property type="entry name" value="KCNABCHANNEL"/>
</dbReference>
<dbReference type="Pfam" id="PF00248">
    <property type="entry name" value="Aldo_ket_red"/>
    <property type="match status" value="1"/>
</dbReference>
<comment type="similarity">
    <text evidence="1">Belongs to the shaker potassium channel beta subunit family.</text>
</comment>
<dbReference type="InterPro" id="IPR023210">
    <property type="entry name" value="NADP_OxRdtase_dom"/>
</dbReference>
<reference evidence="5" key="1">
    <citation type="submission" date="2021-01" db="EMBL/GenBank/DDBJ databases">
        <title>Draft genome sequence of Acholeplasmataceae bacterium strain Mahy22.</title>
        <authorList>
            <person name="Watanabe M."/>
            <person name="Kojima H."/>
            <person name="Fukui M."/>
        </authorList>
    </citation>
    <scope>NUCLEOTIDE SEQUENCE</scope>
    <source>
        <strain evidence="5">Mahy22</strain>
    </source>
</reference>
<dbReference type="KEGG" id="manr:MPAN_001500"/>
<organism evidence="5 6">
    <name type="scientific">Mariniplasma anaerobium</name>
    <dbReference type="NCBI Taxonomy" id="2735436"/>
    <lineage>
        <taxon>Bacteria</taxon>
        <taxon>Bacillati</taxon>
        <taxon>Mycoplasmatota</taxon>
        <taxon>Mollicutes</taxon>
        <taxon>Acholeplasmatales</taxon>
        <taxon>Acholeplasmataceae</taxon>
        <taxon>Mariniplasma</taxon>
    </lineage>
</organism>
<dbReference type="PANTHER" id="PTHR43150">
    <property type="entry name" value="HYPERKINETIC, ISOFORM M"/>
    <property type="match status" value="1"/>
</dbReference>
<dbReference type="GO" id="GO:0016491">
    <property type="term" value="F:oxidoreductase activity"/>
    <property type="evidence" value="ECO:0007669"/>
    <property type="project" value="UniProtKB-KW"/>
</dbReference>
<evidence type="ECO:0000259" key="4">
    <source>
        <dbReference type="Pfam" id="PF00248"/>
    </source>
</evidence>
<dbReference type="AlphaFoldDB" id="A0A7U9THD2"/>
<dbReference type="SUPFAM" id="SSF51430">
    <property type="entry name" value="NAD(P)-linked oxidoreductase"/>
    <property type="match status" value="1"/>
</dbReference>
<feature type="domain" description="NADP-dependent oxidoreductase" evidence="4">
    <location>
        <begin position="27"/>
        <end position="329"/>
    </location>
</feature>
<evidence type="ECO:0000313" key="5">
    <source>
        <dbReference type="EMBL" id="BCR35257.1"/>
    </source>
</evidence>
<evidence type="ECO:0000256" key="1">
    <source>
        <dbReference type="ARBA" id="ARBA00006515"/>
    </source>
</evidence>
<name>A0A7U9THD2_9MOLU</name>
<dbReference type="InterPro" id="IPR036812">
    <property type="entry name" value="NAD(P)_OxRdtase_dom_sf"/>
</dbReference>
<keyword evidence="6" id="KW-1185">Reference proteome</keyword>